<dbReference type="InterPro" id="IPR005149">
    <property type="entry name" value="Tscrpt_reg_PadR_N"/>
</dbReference>
<dbReference type="Proteomes" id="UP000282837">
    <property type="component" value="Unassembled WGS sequence"/>
</dbReference>
<name>A0A437N625_9SPHN</name>
<evidence type="ECO:0000259" key="1">
    <source>
        <dbReference type="Pfam" id="PF03551"/>
    </source>
</evidence>
<dbReference type="AlphaFoldDB" id="A0A437N625"/>
<dbReference type="OrthoDB" id="9814826at2"/>
<dbReference type="InterPro" id="IPR036390">
    <property type="entry name" value="WH_DNA-bd_sf"/>
</dbReference>
<organism evidence="2 3">
    <name type="scientific">Novosphingobium umbonatum</name>
    <dbReference type="NCBI Taxonomy" id="1908524"/>
    <lineage>
        <taxon>Bacteria</taxon>
        <taxon>Pseudomonadati</taxon>
        <taxon>Pseudomonadota</taxon>
        <taxon>Alphaproteobacteria</taxon>
        <taxon>Sphingomonadales</taxon>
        <taxon>Sphingomonadaceae</taxon>
        <taxon>Novosphingobium</taxon>
    </lineage>
</organism>
<evidence type="ECO:0000313" key="3">
    <source>
        <dbReference type="Proteomes" id="UP000282837"/>
    </source>
</evidence>
<dbReference type="SUPFAM" id="SSF46785">
    <property type="entry name" value="Winged helix' DNA-binding domain"/>
    <property type="match status" value="1"/>
</dbReference>
<evidence type="ECO:0000313" key="2">
    <source>
        <dbReference type="EMBL" id="RVU05311.1"/>
    </source>
</evidence>
<feature type="domain" description="Transcription regulator PadR N-terminal" evidence="1">
    <location>
        <begin position="80"/>
        <end position="151"/>
    </location>
</feature>
<dbReference type="EMBL" id="SACO01000005">
    <property type="protein sequence ID" value="RVU05311.1"/>
    <property type="molecule type" value="Genomic_DNA"/>
</dbReference>
<comment type="caution">
    <text evidence="2">The sequence shown here is derived from an EMBL/GenBank/DDBJ whole genome shotgun (WGS) entry which is preliminary data.</text>
</comment>
<proteinExistence type="predicted"/>
<sequence length="220" mass="23183">MFGFERGRMGGHGGRGGRGRGFMAVGPFGGEFGGFGGGRGFGPDGFGGGGFGGGRGGGPRHGGGHRRGKRFEGEELRLMVLALLAQAPQHGYQLIRSFAEKSGGAYQPSPGVLYPMLTMLAEMELVAEVESEGANRRLFTISEAGKAELAEKQAQVEVLFAKLAALAQLAEKTDGAPVRRAVHNLRSAIVERLGREGAAEDLAFEVAKIIDEATQKIERL</sequence>
<dbReference type="Pfam" id="PF03551">
    <property type="entry name" value="PadR"/>
    <property type="match status" value="1"/>
</dbReference>
<protein>
    <submittedName>
        <fullName evidence="2">PadR family transcriptional regulator</fullName>
    </submittedName>
</protein>
<dbReference type="PANTHER" id="PTHR43252">
    <property type="entry name" value="TRANSCRIPTIONAL REGULATOR YQJI"/>
    <property type="match status" value="1"/>
</dbReference>
<reference evidence="2 3" key="1">
    <citation type="submission" date="2019-01" db="EMBL/GenBank/DDBJ databases">
        <authorList>
            <person name="Chen W.-M."/>
        </authorList>
    </citation>
    <scope>NUCLEOTIDE SEQUENCE [LARGE SCALE GENOMIC DNA]</scope>
    <source>
        <strain evidence="2 3">FSY-9</strain>
    </source>
</reference>
<dbReference type="PANTHER" id="PTHR43252:SF7">
    <property type="entry name" value="TRANSCRIPTIONAL REGULATOR YQJI"/>
    <property type="match status" value="1"/>
</dbReference>
<dbReference type="RefSeq" id="WP_127708221.1">
    <property type="nucleotide sequence ID" value="NZ_SACO01000005.1"/>
</dbReference>
<dbReference type="Gene3D" id="1.10.10.10">
    <property type="entry name" value="Winged helix-like DNA-binding domain superfamily/Winged helix DNA-binding domain"/>
    <property type="match status" value="1"/>
</dbReference>
<gene>
    <name evidence="2" type="ORF">EOE18_08315</name>
</gene>
<accession>A0A437N625</accession>
<keyword evidence="3" id="KW-1185">Reference proteome</keyword>
<dbReference type="InterPro" id="IPR036388">
    <property type="entry name" value="WH-like_DNA-bd_sf"/>
</dbReference>